<evidence type="ECO:0000256" key="5">
    <source>
        <dbReference type="ARBA" id="ARBA00023204"/>
    </source>
</evidence>
<dbReference type="PANTHER" id="PTHR13235">
    <property type="entry name" value="SINGLE-STRAND SELECTIVE MONOFUNCTIONAL URACIL DNA GLYCOSYLASE"/>
    <property type="match status" value="1"/>
</dbReference>
<dbReference type="GO" id="GO:0003677">
    <property type="term" value="F:DNA binding"/>
    <property type="evidence" value="ECO:0007669"/>
    <property type="project" value="UniProtKB-KW"/>
</dbReference>
<dbReference type="FunFam" id="3.40.470.10:FF:000005">
    <property type="entry name" value="Single-strand selective monofunctional uracil DNA glycosylase"/>
    <property type="match status" value="1"/>
</dbReference>
<evidence type="ECO:0000256" key="4">
    <source>
        <dbReference type="ARBA" id="ARBA00023125"/>
    </source>
</evidence>
<keyword evidence="5" id="KW-0234">DNA repair</keyword>
<evidence type="ECO:0000256" key="1">
    <source>
        <dbReference type="ARBA" id="ARBA00007889"/>
    </source>
</evidence>
<dbReference type="RefSeq" id="WP_155302518.1">
    <property type="nucleotide sequence ID" value="NZ_AP021875.1"/>
</dbReference>
<dbReference type="InterPro" id="IPR005122">
    <property type="entry name" value="Uracil-DNA_glycosylase-like"/>
</dbReference>
<dbReference type="OrthoDB" id="267598at2"/>
<evidence type="ECO:0000313" key="7">
    <source>
        <dbReference type="EMBL" id="BBO73407.1"/>
    </source>
</evidence>
<name>A0A5K7ZAB1_9BACT</name>
<dbReference type="KEGG" id="dwd:DSCW_08240"/>
<dbReference type="GO" id="GO:0017065">
    <property type="term" value="F:single-strand selective uracil DNA N-glycosylase activity"/>
    <property type="evidence" value="ECO:0007669"/>
    <property type="project" value="InterPro"/>
</dbReference>
<dbReference type="SUPFAM" id="SSF52141">
    <property type="entry name" value="Uracil-DNA glycosylase-like"/>
    <property type="match status" value="1"/>
</dbReference>
<feature type="domain" description="Uracil-DNA glycosylase-like" evidence="6">
    <location>
        <begin position="53"/>
        <end position="223"/>
    </location>
</feature>
<evidence type="ECO:0000313" key="8">
    <source>
        <dbReference type="Proteomes" id="UP000427769"/>
    </source>
</evidence>
<organism evidence="7 8">
    <name type="scientific">Desulfosarcina widdelii</name>
    <dbReference type="NCBI Taxonomy" id="947919"/>
    <lineage>
        <taxon>Bacteria</taxon>
        <taxon>Pseudomonadati</taxon>
        <taxon>Thermodesulfobacteriota</taxon>
        <taxon>Desulfobacteria</taxon>
        <taxon>Desulfobacterales</taxon>
        <taxon>Desulfosarcinaceae</taxon>
        <taxon>Desulfosarcina</taxon>
    </lineage>
</organism>
<dbReference type="Gene3D" id="3.40.470.10">
    <property type="entry name" value="Uracil-DNA glycosylase-like domain"/>
    <property type="match status" value="1"/>
</dbReference>
<keyword evidence="3" id="KW-0378">Hydrolase</keyword>
<comment type="similarity">
    <text evidence="1">Belongs to the uracil-DNA glycosylase (UDG) superfamily. SMUG1 family.</text>
</comment>
<evidence type="ECO:0000256" key="2">
    <source>
        <dbReference type="ARBA" id="ARBA00022763"/>
    </source>
</evidence>
<keyword evidence="8" id="KW-1185">Reference proteome</keyword>
<dbReference type="AlphaFoldDB" id="A0A5K7ZAB1"/>
<evidence type="ECO:0000259" key="6">
    <source>
        <dbReference type="Pfam" id="PF03167"/>
    </source>
</evidence>
<protein>
    <submittedName>
        <fullName evidence="7">Single-strand selective monofunctional uracil DNA glycosylase</fullName>
    </submittedName>
</protein>
<dbReference type="InterPro" id="IPR039134">
    <property type="entry name" value="SMUG1"/>
</dbReference>
<keyword evidence="4" id="KW-0238">DNA-binding</keyword>
<dbReference type="EMBL" id="AP021875">
    <property type="protein sequence ID" value="BBO73407.1"/>
    <property type="molecule type" value="Genomic_DNA"/>
</dbReference>
<dbReference type="Pfam" id="PF03167">
    <property type="entry name" value="UDG"/>
    <property type="match status" value="1"/>
</dbReference>
<evidence type="ECO:0000256" key="3">
    <source>
        <dbReference type="ARBA" id="ARBA00022801"/>
    </source>
</evidence>
<dbReference type="GO" id="GO:0006284">
    <property type="term" value="P:base-excision repair"/>
    <property type="evidence" value="ECO:0007669"/>
    <property type="project" value="InterPro"/>
</dbReference>
<dbReference type="InterPro" id="IPR036895">
    <property type="entry name" value="Uracil-DNA_glycosylase-like_sf"/>
</dbReference>
<dbReference type="CDD" id="cd19374">
    <property type="entry name" value="UDG-F3_SMUG1-like"/>
    <property type="match status" value="1"/>
</dbReference>
<keyword evidence="2" id="KW-0227">DNA damage</keyword>
<dbReference type="PANTHER" id="PTHR13235:SF2">
    <property type="entry name" value="SINGLE-STRAND SELECTIVE MONOFUNCTIONAL URACIL DNA GLYCOSYLASE"/>
    <property type="match status" value="1"/>
</dbReference>
<dbReference type="GO" id="GO:0000703">
    <property type="term" value="F:oxidized pyrimidine nucleobase lesion DNA N-glycosylase activity"/>
    <property type="evidence" value="ECO:0007669"/>
    <property type="project" value="TreeGrafter"/>
</dbReference>
<dbReference type="Proteomes" id="UP000427769">
    <property type="component" value="Chromosome"/>
</dbReference>
<proteinExistence type="inferred from homology"/>
<reference evidence="7 8" key="1">
    <citation type="submission" date="2019-11" db="EMBL/GenBank/DDBJ databases">
        <title>Comparative genomics of hydrocarbon-degrading Desulfosarcina strains.</title>
        <authorList>
            <person name="Watanabe M."/>
            <person name="Kojima H."/>
            <person name="Fukui M."/>
        </authorList>
    </citation>
    <scope>NUCLEOTIDE SEQUENCE [LARGE SCALE GENOMIC DNA]</scope>
    <source>
        <strain evidence="7 8">PP31</strain>
    </source>
</reference>
<gene>
    <name evidence="7" type="primary">smuG1</name>
    <name evidence="7" type="ORF">DSCW_08240</name>
</gene>
<sequence>MSPAGSGPAENIGILTDDLARRLTPLTFSDPVTHVYNPIVYARSGYDRYVACFGNSAKKVLLIGMNPGPFGMAQTGVPFGDVEMVKDWMGITASVSQPDHPHPKRPVDGFSCARREVSGRRLWEWAKQRFGPAEAFFDHFFVLNYCPLVFMEASGRNRTPDRLPAAEKKALFSICDAVLRQSVFIYRPRWVVGIGAFAEKRAAVAMDGADVKIGRISHPSPANPKANLGWAAVVERELAELGIDLYPKK</sequence>
<accession>A0A5K7ZAB1</accession>